<feature type="region of interest" description="Disordered" evidence="2">
    <location>
        <begin position="1508"/>
        <end position="1534"/>
    </location>
</feature>
<evidence type="ECO:0000313" key="5">
    <source>
        <dbReference type="Proteomes" id="UP000318571"/>
    </source>
</evidence>
<feature type="compositionally biased region" description="Low complexity" evidence="2">
    <location>
        <begin position="1197"/>
        <end position="1213"/>
    </location>
</feature>
<feature type="region of interest" description="Disordered" evidence="2">
    <location>
        <begin position="1549"/>
        <end position="1723"/>
    </location>
</feature>
<dbReference type="PANTHER" id="PTHR18898">
    <property type="entry name" value="NUCLEOPROTEIN TPR-RELATED"/>
    <property type="match status" value="1"/>
</dbReference>
<evidence type="ECO:0000259" key="3">
    <source>
        <dbReference type="Pfam" id="PF07926"/>
    </source>
</evidence>
<feature type="domain" description="Nucleoprotein TPR/MLP1-2" evidence="3">
    <location>
        <begin position="349"/>
        <end position="471"/>
    </location>
</feature>
<feature type="compositionally biased region" description="Acidic residues" evidence="2">
    <location>
        <begin position="1284"/>
        <end position="1374"/>
    </location>
</feature>
<name>A0A553NF47_TIGCA</name>
<gene>
    <name evidence="4" type="ORF">TCAL_07159</name>
</gene>
<feature type="compositionally biased region" description="Gly residues" evidence="2">
    <location>
        <begin position="1700"/>
        <end position="1710"/>
    </location>
</feature>
<dbReference type="OMA" id="INTENWA"/>
<dbReference type="STRING" id="6832.A0A553NF47"/>
<comment type="caution">
    <text evidence="4">The sequence shown here is derived from an EMBL/GenBank/DDBJ whole genome shotgun (WGS) entry which is preliminary data.</text>
</comment>
<feature type="compositionally biased region" description="Polar residues" evidence="2">
    <location>
        <begin position="1558"/>
        <end position="1569"/>
    </location>
</feature>
<reference evidence="4 5" key="1">
    <citation type="journal article" date="2018" name="Nat. Ecol. Evol.">
        <title>Genomic signatures of mitonuclear coevolution across populations of Tigriopus californicus.</title>
        <authorList>
            <person name="Barreto F.S."/>
            <person name="Watson E.T."/>
            <person name="Lima T.G."/>
            <person name="Willett C.S."/>
            <person name="Edmands S."/>
            <person name="Li W."/>
            <person name="Burton R.S."/>
        </authorList>
    </citation>
    <scope>NUCLEOTIDE SEQUENCE [LARGE SCALE GENOMIC DNA]</scope>
    <source>
        <strain evidence="4 5">San Diego</strain>
    </source>
</reference>
<feature type="compositionally biased region" description="Low complexity" evidence="2">
    <location>
        <begin position="1452"/>
        <end position="1469"/>
    </location>
</feature>
<dbReference type="GO" id="GO:0034399">
    <property type="term" value="C:nuclear periphery"/>
    <property type="evidence" value="ECO:0007669"/>
    <property type="project" value="UniProtKB-ARBA"/>
</dbReference>
<feature type="compositionally biased region" description="Low complexity" evidence="2">
    <location>
        <begin position="1031"/>
        <end position="1052"/>
    </location>
</feature>
<feature type="compositionally biased region" description="Low complexity" evidence="2">
    <location>
        <begin position="1385"/>
        <end position="1405"/>
    </location>
</feature>
<dbReference type="GO" id="GO:0006606">
    <property type="term" value="P:protein import into nucleus"/>
    <property type="evidence" value="ECO:0007669"/>
    <property type="project" value="InterPro"/>
</dbReference>
<feature type="region of interest" description="Disordered" evidence="2">
    <location>
        <begin position="1016"/>
        <end position="1469"/>
    </location>
</feature>
<feature type="compositionally biased region" description="Polar residues" evidence="2">
    <location>
        <begin position="950"/>
        <end position="961"/>
    </location>
</feature>
<feature type="compositionally biased region" description="Polar residues" evidence="2">
    <location>
        <begin position="1061"/>
        <end position="1073"/>
    </location>
</feature>
<proteinExistence type="predicted"/>
<feature type="coiled-coil region" evidence="1">
    <location>
        <begin position="371"/>
        <end position="468"/>
    </location>
</feature>
<evidence type="ECO:0000256" key="2">
    <source>
        <dbReference type="SAM" id="MobiDB-lite"/>
    </source>
</evidence>
<feature type="compositionally biased region" description="Basic residues" evidence="2">
    <location>
        <begin position="1711"/>
        <end position="1723"/>
    </location>
</feature>
<feature type="coiled-coil region" evidence="1">
    <location>
        <begin position="508"/>
        <end position="542"/>
    </location>
</feature>
<dbReference type="Pfam" id="PF07926">
    <property type="entry name" value="TPR_MLP1_2"/>
    <property type="match status" value="1"/>
</dbReference>
<dbReference type="Proteomes" id="UP000318571">
    <property type="component" value="Chromosome 10"/>
</dbReference>
<dbReference type="GO" id="GO:1901673">
    <property type="term" value="P:regulation of mitotic spindle assembly"/>
    <property type="evidence" value="ECO:0007669"/>
    <property type="project" value="TreeGrafter"/>
</dbReference>
<evidence type="ECO:0000256" key="1">
    <source>
        <dbReference type="SAM" id="Coils"/>
    </source>
</evidence>
<feature type="compositionally biased region" description="Low complexity" evidence="2">
    <location>
        <begin position="1127"/>
        <end position="1157"/>
    </location>
</feature>
<evidence type="ECO:0000313" key="4">
    <source>
        <dbReference type="EMBL" id="TRY63999.1"/>
    </source>
</evidence>
<dbReference type="GO" id="GO:0006406">
    <property type="term" value="P:mRNA export from nucleus"/>
    <property type="evidence" value="ECO:0007669"/>
    <property type="project" value="TreeGrafter"/>
</dbReference>
<protein>
    <recommendedName>
        <fullName evidence="3">Nucleoprotein TPR/MLP1-2 domain-containing protein</fullName>
    </recommendedName>
</protein>
<sequence>MVEDELKRTREELQDKKTKFIKLASQEEFNNERYKTAQANAQAYKKQMEILNERSTKLSAIVAKHESSIELLRNEVLAAQSKLSQSEVQLDFLKHEKGVLKAAEARLIQENEILHRQKTSSSMVMENLNLVKLNLERQEQERNMRLENKNEALEKELALLRKKLDGEEENYRSAVQAWEKAQSDLRLKLDEAMANEKEAVEKVTNLQAQFDESRLQLTETQEKLELAESSLAGRGVKAMSRQENQPEVSAKVRDLQLQLTQSKNEVNNLKIQLNSSKEACANFKNLAESAEKRLSENNVAEKALKTDLENRLQQTLEIKNSLEAKLVELEQAKIGTGEEINLKETLLVTQNKLQEVSAQLVEAQRIEVECRAEVERQNILIEEAQQNYERELVLHSKDVETMNGLKSIVNSHRNAVAEKEEALRNALESLAEVKANASQVDESLKTEYAQLNEQFKVVEEENKSLHTQLATITEQMTSIQRHVEGNPDASKSFSEEETKSTEQLMQIIKYLRREKEILNSKIEVAQAECARVKSQSEHFQKQLNESQAVLAREREQTSTSAMSSSKYADLLQKVQTNSALSDSNKILREENDTLHGQLKSAQADVEIWKQEVNPIKDRIKVLEEKEGTLSSELIAAKREIEKWKQRSNQLIEKQQMMNPETVKAMQNDISSLTQQLEKARMMATKHKGDADRLSVELNRVKAQLSKIIQDIKGKVAEIGRLNQEQKKLTDNCSQLESKLSAMDREKNSVVSERDALKQELLREKNRNANLQKSDGLESEKVKKELAALKEQDTKRTAELEGYKKKLLENKTQITRLKQVGRDFKEKSDKFQQELVVLKEEKVKLVADLASGKTTTTAASGSAPQVGDDELRAKVAELEKKNEEGETLIAETMKELESKDAEIKELNDKLVTLDRDMKVAKFKEKRALDVLKNCKVEVTRIKTENKDLKTENTVMRTKNSLPPRQPGPSKTEFDVQKEEFENKLKALGEQKDKLEAEYKVEREKLQQQIEALQQELQSNQKQLDEALNSQEQQQQQQQQQQHQQQQHQQQQQQHPPPPQQQGTSSESKPSSEAVTASVKPMAGSSGTQRKQTSYPQAQVHPTRHVPAATIRPTAMRTPQQASVQPMVSVSPNSASQSTSTTTTHAGATAATPNLNPNASEFIPRIASVPSGSVETVESSDESTPRARVLPRSQDSDSDSGPSSSAGPGSTTQPGGASGGTAGVPPGNQKRPRDDPPDSDSNTIKRLRTVATEAEGVQQSSVPPPSSTTQEEDDGEEVEIVSLEGAEPEAMEDESDEDNEEEELDEDPGDVEEDEGRAPMEEVDDPNERDDGEIDDEDDEEEEEDEVEDEEEDEPMQQSEKDDDVVQVEDTDDEDSNQYQVPEQSDEGVVAAVVSGAAGESEPSSSSTRQGHEGGNGEGRSHVSSVTLEDQGDSVVPGTPKLSQPQSDIFGGVTSEQSAQASSSEGGTFGFGSIPDVAVSSSSGGTTTATLAAQDGVDRTAVDIAQFVQATEGSSSMSQPRASTSQTKGSLSSQLSNTAVDIPARFGSQEDIVILDDDSNQSSGSVSTSAQRLAEGQDGSLQAQKPSASEMASTEQVQSSEGDLDQGSSSLAGPSQSQGTVSSSNRPDVSAVPSTSAGSNTGSADKKRLNRNRIVFDLNEDNSSSSNQAPAGRGGGAGPGTSSFRGMRGSSLMRGNPAPRGGIPGGPRGGGQKARRAKPQFTRGK</sequence>
<accession>A0A553NF47</accession>
<keyword evidence="1" id="KW-0175">Coiled coil</keyword>
<feature type="coiled-coil region" evidence="1">
    <location>
        <begin position="633"/>
        <end position="773"/>
    </location>
</feature>
<dbReference type="InterPro" id="IPR012929">
    <property type="entry name" value="Nucleoprot-TPR/MLP1-2_dom"/>
</dbReference>
<organism evidence="4 5">
    <name type="scientific">Tigriopus californicus</name>
    <name type="common">Marine copepod</name>
    <dbReference type="NCBI Taxonomy" id="6832"/>
    <lineage>
        <taxon>Eukaryota</taxon>
        <taxon>Metazoa</taxon>
        <taxon>Ecdysozoa</taxon>
        <taxon>Arthropoda</taxon>
        <taxon>Crustacea</taxon>
        <taxon>Multicrustacea</taxon>
        <taxon>Hexanauplia</taxon>
        <taxon>Copepoda</taxon>
        <taxon>Harpacticoida</taxon>
        <taxon>Harpacticidae</taxon>
        <taxon>Tigriopus</taxon>
    </lineage>
</organism>
<feature type="region of interest" description="Disordered" evidence="2">
    <location>
        <begin position="945"/>
        <end position="977"/>
    </location>
</feature>
<dbReference type="GO" id="GO:0005643">
    <property type="term" value="C:nuclear pore"/>
    <property type="evidence" value="ECO:0007669"/>
    <property type="project" value="UniProtKB-ARBA"/>
</dbReference>
<dbReference type="PANTHER" id="PTHR18898:SF2">
    <property type="entry name" value="NUCLEOPROTEIN TPR"/>
    <property type="match status" value="1"/>
</dbReference>
<feature type="compositionally biased region" description="Polar residues" evidence="2">
    <location>
        <begin position="1083"/>
        <end position="1095"/>
    </location>
</feature>
<feature type="coiled-coil region" evidence="1">
    <location>
        <begin position="130"/>
        <end position="223"/>
    </location>
</feature>
<feature type="coiled-coil region" evidence="1">
    <location>
        <begin position="34"/>
        <end position="89"/>
    </location>
</feature>
<keyword evidence="5" id="KW-1185">Reference proteome</keyword>
<feature type="compositionally biased region" description="Polar residues" evidence="2">
    <location>
        <begin position="1577"/>
        <end position="1641"/>
    </location>
</feature>
<feature type="coiled-coil region" evidence="1">
    <location>
        <begin position="252"/>
        <end position="332"/>
    </location>
</feature>
<feature type="compositionally biased region" description="Acidic residues" evidence="2">
    <location>
        <begin position="1268"/>
        <end position="1277"/>
    </location>
</feature>
<feature type="compositionally biased region" description="Polar residues" evidence="2">
    <location>
        <begin position="1115"/>
        <end position="1126"/>
    </location>
</feature>
<dbReference type="GO" id="GO:0017056">
    <property type="term" value="F:structural constituent of nuclear pore"/>
    <property type="evidence" value="ECO:0007669"/>
    <property type="project" value="TreeGrafter"/>
</dbReference>
<dbReference type="EMBL" id="VCGU01000458">
    <property type="protein sequence ID" value="TRY63999.1"/>
    <property type="molecule type" value="Genomic_DNA"/>
</dbReference>